<evidence type="ECO:0000313" key="1">
    <source>
        <dbReference type="EMBL" id="SIP86849.1"/>
    </source>
</evidence>
<dbReference type="Pfam" id="PF13689">
    <property type="entry name" value="DUF4154"/>
    <property type="match status" value="1"/>
</dbReference>
<proteinExistence type="predicted"/>
<reference evidence="2" key="1">
    <citation type="submission" date="2017-01" db="EMBL/GenBank/DDBJ databases">
        <authorList>
            <person name="Varghese N."/>
            <person name="Submissions S."/>
        </authorList>
    </citation>
    <scope>NUCLEOTIDE SEQUENCE [LARGE SCALE GENOMIC DNA]</scope>
    <source>
        <strain evidence="2">ATCC 51758</strain>
    </source>
</reference>
<dbReference type="OrthoDB" id="277577at2"/>
<gene>
    <name evidence="1" type="ORF">SAMN05421829_10165</name>
</gene>
<sequence length="194" mass="20639">MELLSPRPLVAALSFLGRVARLAILVLLPCPAMAGEADSLEYAVKATYLYKFAGYVDWPATAFASPNSPLTVCVAGDDPFGATLDTAARGQRIADRQVVVRRLKNIERDSGCQILFVGGAEAQRAQMLAAVRGSQVLTVTDSPEPGGAVGIINFVIRDNRVRFNIDEEGAAQSGLSISSKLLKLALNLRPSGRP</sequence>
<dbReference type="AlphaFoldDB" id="A0A1N6N492"/>
<evidence type="ECO:0008006" key="3">
    <source>
        <dbReference type="Google" id="ProtNLM"/>
    </source>
</evidence>
<dbReference type="EMBL" id="FTMD01000001">
    <property type="protein sequence ID" value="SIP86849.1"/>
    <property type="molecule type" value="Genomic_DNA"/>
</dbReference>
<dbReference type="InterPro" id="IPR025293">
    <property type="entry name" value="YfiR/HmsC-like"/>
</dbReference>
<name>A0A1N6N492_9RHOO</name>
<organism evidence="1 2">
    <name type="scientific">Aromatoleum tolulyticum</name>
    <dbReference type="NCBI Taxonomy" id="34027"/>
    <lineage>
        <taxon>Bacteria</taxon>
        <taxon>Pseudomonadati</taxon>
        <taxon>Pseudomonadota</taxon>
        <taxon>Betaproteobacteria</taxon>
        <taxon>Rhodocyclales</taxon>
        <taxon>Rhodocyclaceae</taxon>
        <taxon>Aromatoleum</taxon>
    </lineage>
</organism>
<dbReference type="Proteomes" id="UP000186819">
    <property type="component" value="Unassembled WGS sequence"/>
</dbReference>
<evidence type="ECO:0000313" key="2">
    <source>
        <dbReference type="Proteomes" id="UP000186819"/>
    </source>
</evidence>
<keyword evidence="2" id="KW-1185">Reference proteome</keyword>
<dbReference type="RefSeq" id="WP_076600114.1">
    <property type="nucleotide sequence ID" value="NZ_FTMD01000001.1"/>
</dbReference>
<dbReference type="STRING" id="34027.SAMN05421829_10165"/>
<protein>
    <recommendedName>
        <fullName evidence="3">YfiR family protein</fullName>
    </recommendedName>
</protein>
<accession>A0A1N6N492</accession>